<dbReference type="RefSeq" id="WP_006270769.1">
    <property type="nucleotide sequence ID" value="NZ_GL883076.1"/>
</dbReference>
<sequence length="252" mass="26503">MPPADAAVISDLRQRIERIGGIAARTKTVLPFGVPGIDRRLPKGGLALGALHEVAGGANGAVDGAAAASFAAGIAARTGGKVLWCYTQADLFAPALAQSGLTEEQVVFFEAKDEASILGCFEEALRHGGLTAVVAELAGLSRVSSHRLQLAAETSGTMGLAVRRWRRHVDARDFGNPTAAFTRWRVTELNSAPLPVRGVGRARWQLELMRCRGGESADFEVEACDAQGFIALSSDLADGSAATEAWRHRAAS</sequence>
<keyword evidence="2" id="KW-1185">Reference proteome</keyword>
<dbReference type="InterPro" id="IPR027417">
    <property type="entry name" value="P-loop_NTPase"/>
</dbReference>
<dbReference type="SUPFAM" id="SSF52540">
    <property type="entry name" value="P-loop containing nucleoside triphosphate hydrolases"/>
    <property type="match status" value="1"/>
</dbReference>
<dbReference type="Gene3D" id="3.40.50.300">
    <property type="entry name" value="P-loop containing nucleotide triphosphate hydrolases"/>
    <property type="match status" value="1"/>
</dbReference>
<dbReference type="STRING" id="715226.ABI_00380"/>
<dbReference type="Proteomes" id="UP000006512">
    <property type="component" value="Unassembled WGS sequence"/>
</dbReference>
<proteinExistence type="predicted"/>
<dbReference type="AlphaFoldDB" id="F4QFZ5"/>
<name>F4QFZ5_9CAUL</name>
<dbReference type="InterPro" id="IPR017026">
    <property type="entry name" value="ImuA"/>
</dbReference>
<dbReference type="HOGENOM" id="CLU_065750_1_0_5"/>
<accession>F4QFZ5</accession>
<dbReference type="OrthoDB" id="7202530at2"/>
<dbReference type="PIRSF" id="PIRSF034285">
    <property type="entry name" value="UCP034285"/>
    <property type="match status" value="1"/>
</dbReference>
<protein>
    <recommendedName>
        <fullName evidence="3">Damage-inducible protein</fullName>
    </recommendedName>
</protein>
<dbReference type="EMBL" id="GL883076">
    <property type="protein sequence ID" value="EGF93806.1"/>
    <property type="molecule type" value="Genomic_DNA"/>
</dbReference>
<reference evidence="2" key="1">
    <citation type="submission" date="2011-03" db="EMBL/GenBank/DDBJ databases">
        <title>Draft genome sequence of Brevundimonas diminuta.</title>
        <authorList>
            <person name="Brown P.J.B."/>
            <person name="Buechlein A."/>
            <person name="Hemmerich C."/>
            <person name="Brun Y.V."/>
        </authorList>
    </citation>
    <scope>NUCLEOTIDE SEQUENCE [LARGE SCALE GENOMIC DNA]</scope>
    <source>
        <strain evidence="2">C19</strain>
    </source>
</reference>
<gene>
    <name evidence="1" type="ORF">ABI_00380</name>
</gene>
<dbReference type="eggNOG" id="COG4544">
    <property type="taxonomic scope" value="Bacteria"/>
</dbReference>
<organism evidence="1 2">
    <name type="scientific">Asticcacaulis biprosthecium C19</name>
    <dbReference type="NCBI Taxonomy" id="715226"/>
    <lineage>
        <taxon>Bacteria</taxon>
        <taxon>Pseudomonadati</taxon>
        <taxon>Pseudomonadota</taxon>
        <taxon>Alphaproteobacteria</taxon>
        <taxon>Caulobacterales</taxon>
        <taxon>Caulobacteraceae</taxon>
        <taxon>Asticcacaulis</taxon>
    </lineage>
</organism>
<evidence type="ECO:0000313" key="2">
    <source>
        <dbReference type="Proteomes" id="UP000006512"/>
    </source>
</evidence>
<evidence type="ECO:0000313" key="1">
    <source>
        <dbReference type="EMBL" id="EGF93806.1"/>
    </source>
</evidence>
<evidence type="ECO:0008006" key="3">
    <source>
        <dbReference type="Google" id="ProtNLM"/>
    </source>
</evidence>